<keyword evidence="2 5" id="KW-0479">Metal-binding</keyword>
<feature type="binding site" evidence="5">
    <location>
        <position position="94"/>
    </location>
    <ligand>
        <name>Zn(2+)</name>
        <dbReference type="ChEBI" id="CHEBI:29105"/>
    </ligand>
</feature>
<comment type="caution">
    <text evidence="5">Lacks conserved residue(s) required for the propagation of feature annotation.</text>
</comment>
<comment type="similarity">
    <text evidence="1">Belongs to the metallo-dependent hydrolases superfamily. ATZ/TRZ family.</text>
</comment>
<comment type="catalytic activity">
    <reaction evidence="5">
        <text>S-methyl-5'-thioadenosine + H2O + H(+) = S-methyl-5'-thioinosine + NH4(+)</text>
        <dbReference type="Rhea" id="RHEA:25025"/>
        <dbReference type="ChEBI" id="CHEBI:15377"/>
        <dbReference type="ChEBI" id="CHEBI:15378"/>
        <dbReference type="ChEBI" id="CHEBI:17509"/>
        <dbReference type="ChEBI" id="CHEBI:28938"/>
        <dbReference type="ChEBI" id="CHEBI:48595"/>
        <dbReference type="EC" id="3.5.4.31"/>
    </reaction>
</comment>
<sequence>MGYTRRPQLHSGQAMTQASPTSAPQEIDLLINAGWILPIVPANTLLEHCALAIHGGRIIALVPQQEAAKRFEPRQTIHLSNHLLMPGLVNAHGHAAMSLLRGFADDQPLHTWLNDYIWPAEGRWVSEDFVKDGTELAIAEMIRSGTTCFADMYFYPEQAAQACAEAHIRAQLAFPILDFPTAWGIGPDEYLHKGLGLHDNLRGSSLLHVAFGPHAPYTVSDAPLQKIAVLSQEMDMPVHIHLHETAQEVAESLDKFGCRPSQRLMDLGLLSPLTQCVHMTQVDEQDIGLLQQSGASVIHCPESNLKLASGFCPVESLLKADINVALGTDGAASNNDLDLFSELRSAALLAKAVAGDAAALNAHAALRMATLNGARALGLDEKIGSLEPGKSADVIAIDMGDLELQPLYNPVSQLVYTHVGQRVSHAWVAGKALLADRQLQTLNERELLGKAKWWRKQIANR</sequence>
<feature type="binding site" evidence="5">
    <location>
        <position position="329"/>
    </location>
    <ligand>
        <name>substrate</name>
    </ligand>
</feature>
<dbReference type="Pfam" id="PF01979">
    <property type="entry name" value="Amidohydro_1"/>
    <property type="match status" value="1"/>
</dbReference>
<proteinExistence type="inferred from homology"/>
<dbReference type="eggNOG" id="COG0402">
    <property type="taxonomic scope" value="Bacteria"/>
</dbReference>
<dbReference type="GO" id="GO:0046872">
    <property type="term" value="F:metal ion binding"/>
    <property type="evidence" value="ECO:0007669"/>
    <property type="project" value="UniProtKB-KW"/>
</dbReference>
<dbReference type="InterPro" id="IPR023512">
    <property type="entry name" value="Deaminase_MtaD/DadD"/>
</dbReference>
<dbReference type="FunFam" id="3.20.20.140:FF:000014">
    <property type="entry name" value="5-methylthioadenosine/S-adenosylhomocysteine deaminase"/>
    <property type="match status" value="1"/>
</dbReference>
<comment type="similarity">
    <text evidence="5">Belongs to the metallo-dependent hydrolases superfamily. MTA/SAH deaminase family.</text>
</comment>
<dbReference type="HAMAP" id="MF_01281">
    <property type="entry name" value="MTA_SAH_deamin"/>
    <property type="match status" value="1"/>
</dbReference>
<accession>B3PII7</accession>
<dbReference type="EMBL" id="CP000934">
    <property type="protein sequence ID" value="ACE83044.1"/>
    <property type="molecule type" value="Genomic_DNA"/>
</dbReference>
<dbReference type="KEGG" id="cja:CJA_2127"/>
<feature type="binding site" evidence="5">
    <location>
        <position position="244"/>
    </location>
    <ligand>
        <name>substrate</name>
    </ligand>
</feature>
<dbReference type="GO" id="GO:0090614">
    <property type="term" value="F:5'-methylthioadenosine deaminase activity"/>
    <property type="evidence" value="ECO:0007669"/>
    <property type="project" value="UniProtKB-UniRule"/>
</dbReference>
<evidence type="ECO:0000259" key="6">
    <source>
        <dbReference type="Pfam" id="PF01979"/>
    </source>
</evidence>
<dbReference type="PANTHER" id="PTHR43794">
    <property type="entry name" value="AMINOHYDROLASE SSNA-RELATED"/>
    <property type="match status" value="1"/>
</dbReference>
<evidence type="ECO:0000256" key="4">
    <source>
        <dbReference type="ARBA" id="ARBA00022833"/>
    </source>
</evidence>
<name>B3PII7_CELJU</name>
<evidence type="ECO:0000256" key="2">
    <source>
        <dbReference type="ARBA" id="ARBA00022723"/>
    </source>
</evidence>
<dbReference type="Proteomes" id="UP000001036">
    <property type="component" value="Chromosome"/>
</dbReference>
<evidence type="ECO:0000313" key="8">
    <source>
        <dbReference type="Proteomes" id="UP000001036"/>
    </source>
</evidence>
<organism evidence="7 8">
    <name type="scientific">Cellvibrio japonicus (strain Ueda107)</name>
    <name type="common">Pseudomonas fluorescens subsp. cellulosa</name>
    <dbReference type="NCBI Taxonomy" id="498211"/>
    <lineage>
        <taxon>Bacteria</taxon>
        <taxon>Pseudomonadati</taxon>
        <taxon>Pseudomonadota</taxon>
        <taxon>Gammaproteobacteria</taxon>
        <taxon>Cellvibrionales</taxon>
        <taxon>Cellvibrionaceae</taxon>
        <taxon>Cellvibrio</taxon>
    </lineage>
</organism>
<dbReference type="EC" id="3.5.4.28" evidence="5"/>
<dbReference type="HOGENOM" id="CLU_012358_2_1_6"/>
<keyword evidence="8" id="KW-1185">Reference proteome</keyword>
<dbReference type="InterPro" id="IPR011059">
    <property type="entry name" value="Metal-dep_hydrolase_composite"/>
</dbReference>
<dbReference type="EC" id="3.5.4.31" evidence="5"/>
<dbReference type="AlphaFoldDB" id="B3PII7"/>
<comment type="cofactor">
    <cofactor evidence="5">
        <name>Zn(2+)</name>
        <dbReference type="ChEBI" id="CHEBI:29105"/>
    </cofactor>
    <text evidence="5">Binds 1 zinc ion per subunit.</text>
</comment>
<keyword evidence="3 5" id="KW-0378">Hydrolase</keyword>
<dbReference type="InterPro" id="IPR032466">
    <property type="entry name" value="Metal_Hydrolase"/>
</dbReference>
<feature type="binding site" evidence="5">
    <location>
        <position position="92"/>
    </location>
    <ligand>
        <name>Zn(2+)</name>
        <dbReference type="ChEBI" id="CHEBI:29105"/>
    </ligand>
</feature>
<dbReference type="CDD" id="cd01298">
    <property type="entry name" value="ATZ_TRZ_like"/>
    <property type="match status" value="1"/>
</dbReference>
<reference evidence="7 8" key="1">
    <citation type="journal article" date="2008" name="J. Bacteriol.">
        <title>Insights into plant cell wall degradation from the genome sequence of the soil bacterium Cellvibrio japonicus.</title>
        <authorList>
            <person name="Deboy R.T."/>
            <person name="Mongodin E.F."/>
            <person name="Fouts D.E."/>
            <person name="Tailford L.E."/>
            <person name="Khouri H."/>
            <person name="Emerson J.B."/>
            <person name="Mohamoud Y."/>
            <person name="Watkins K."/>
            <person name="Henrissat B."/>
            <person name="Gilbert H.J."/>
            <person name="Nelson K.E."/>
        </authorList>
    </citation>
    <scope>NUCLEOTIDE SEQUENCE [LARGE SCALE GENOMIC DNA]</scope>
    <source>
        <strain evidence="7 8">Ueda107</strain>
    </source>
</reference>
<dbReference type="SUPFAM" id="SSF51556">
    <property type="entry name" value="Metallo-dependent hydrolases"/>
    <property type="match status" value="1"/>
</dbReference>
<feature type="binding site" evidence="5">
    <location>
        <position position="121"/>
    </location>
    <ligand>
        <name>substrate</name>
    </ligand>
</feature>
<feature type="domain" description="Amidohydrolase-related" evidence="6">
    <location>
        <begin position="84"/>
        <end position="432"/>
    </location>
</feature>
<evidence type="ECO:0000313" key="7">
    <source>
        <dbReference type="EMBL" id="ACE83044.1"/>
    </source>
</evidence>
<feature type="binding site" evidence="5">
    <location>
        <position position="214"/>
    </location>
    <ligand>
        <name>substrate</name>
    </ligand>
</feature>
<dbReference type="InterPro" id="IPR006680">
    <property type="entry name" value="Amidohydro-rel"/>
</dbReference>
<dbReference type="Gene3D" id="2.30.40.10">
    <property type="entry name" value="Urease, subunit C, domain 1"/>
    <property type="match status" value="1"/>
</dbReference>
<evidence type="ECO:0000256" key="3">
    <source>
        <dbReference type="ARBA" id="ARBA00022801"/>
    </source>
</evidence>
<keyword evidence="4 5" id="KW-0862">Zinc</keyword>
<gene>
    <name evidence="5" type="primary">mtaD</name>
    <name evidence="7" type="ordered locus">CJA_2127</name>
</gene>
<dbReference type="STRING" id="498211.CJA_2127"/>
<protein>
    <recommendedName>
        <fullName evidence="5">5-methylthioadenosine/S-adenosylhomocysteine deaminase</fullName>
        <shortName evidence="5">MTA/SAH deaminase</shortName>
        <ecNumber evidence="5">3.5.4.28</ecNumber>
        <ecNumber evidence="5">3.5.4.31</ecNumber>
    </recommendedName>
</protein>
<feature type="binding site" evidence="5">
    <location>
        <position position="241"/>
    </location>
    <ligand>
        <name>Zn(2+)</name>
        <dbReference type="ChEBI" id="CHEBI:29105"/>
    </ligand>
</feature>
<comment type="catalytic activity">
    <reaction evidence="5">
        <text>S-adenosyl-L-homocysteine + H2O + H(+) = S-inosyl-L-homocysteine + NH4(+)</text>
        <dbReference type="Rhea" id="RHEA:20716"/>
        <dbReference type="ChEBI" id="CHEBI:15377"/>
        <dbReference type="ChEBI" id="CHEBI:15378"/>
        <dbReference type="ChEBI" id="CHEBI:28938"/>
        <dbReference type="ChEBI" id="CHEBI:57856"/>
        <dbReference type="ChEBI" id="CHEBI:57985"/>
        <dbReference type="EC" id="3.5.4.28"/>
    </reaction>
</comment>
<dbReference type="InterPro" id="IPR050287">
    <property type="entry name" value="MTA/SAH_deaminase"/>
</dbReference>
<evidence type="ECO:0000256" key="1">
    <source>
        <dbReference type="ARBA" id="ARBA00006745"/>
    </source>
</evidence>
<comment type="function">
    <text evidence="5">Catalyzes the deamination of 5-methylthioadenosine and S-adenosyl-L-homocysteine into 5-methylthioinosine and S-inosyl-L-homocysteine, respectively. Is also able to deaminate adenosine.</text>
</comment>
<dbReference type="GO" id="GO:0050270">
    <property type="term" value="F:S-adenosylhomocysteine deaminase activity"/>
    <property type="evidence" value="ECO:0007669"/>
    <property type="project" value="UniProtKB-UniRule"/>
</dbReference>
<dbReference type="SUPFAM" id="SSF51338">
    <property type="entry name" value="Composite domain of metallo-dependent hydrolases"/>
    <property type="match status" value="1"/>
</dbReference>
<feature type="binding site" evidence="5">
    <location>
        <position position="329"/>
    </location>
    <ligand>
        <name>Zn(2+)</name>
        <dbReference type="ChEBI" id="CHEBI:29105"/>
    </ligand>
</feature>
<dbReference type="Gene3D" id="3.20.20.140">
    <property type="entry name" value="Metal-dependent hydrolases"/>
    <property type="match status" value="1"/>
</dbReference>
<dbReference type="NCBIfam" id="NF006549">
    <property type="entry name" value="PRK09045.1"/>
    <property type="match status" value="1"/>
</dbReference>
<evidence type="ECO:0000256" key="5">
    <source>
        <dbReference type="HAMAP-Rule" id="MF_01281"/>
    </source>
</evidence>
<dbReference type="PANTHER" id="PTHR43794:SF11">
    <property type="entry name" value="AMIDOHYDROLASE-RELATED DOMAIN-CONTAINING PROTEIN"/>
    <property type="match status" value="1"/>
</dbReference>